<feature type="compositionally biased region" description="Polar residues" evidence="1">
    <location>
        <begin position="330"/>
        <end position="343"/>
    </location>
</feature>
<feature type="compositionally biased region" description="Polar residues" evidence="1">
    <location>
        <begin position="114"/>
        <end position="140"/>
    </location>
</feature>
<dbReference type="AlphaFoldDB" id="A0A8H7XP06"/>
<feature type="compositionally biased region" description="Acidic residues" evidence="1">
    <location>
        <begin position="552"/>
        <end position="570"/>
    </location>
</feature>
<dbReference type="EMBL" id="JAFIQS010000012">
    <property type="protein sequence ID" value="KAG5164377.1"/>
    <property type="molecule type" value="Genomic_DNA"/>
</dbReference>
<evidence type="ECO:0000256" key="1">
    <source>
        <dbReference type="SAM" id="MobiDB-lite"/>
    </source>
</evidence>
<feature type="region of interest" description="Disordered" evidence="1">
    <location>
        <begin position="104"/>
        <end position="140"/>
    </location>
</feature>
<feature type="compositionally biased region" description="Pro residues" evidence="1">
    <location>
        <begin position="359"/>
        <end position="375"/>
    </location>
</feature>
<reference evidence="2" key="1">
    <citation type="submission" date="2021-02" db="EMBL/GenBank/DDBJ databases">
        <title>Psilocybe cubensis genome.</title>
        <authorList>
            <person name="Mckernan K.J."/>
            <person name="Crawford S."/>
            <person name="Trippe A."/>
            <person name="Kane L.T."/>
            <person name="Mclaughlin S."/>
        </authorList>
    </citation>
    <scope>NUCLEOTIDE SEQUENCE [LARGE SCALE GENOMIC DNA]</scope>
    <source>
        <strain evidence="2">MGC-MH-2018</strain>
    </source>
</reference>
<gene>
    <name evidence="2" type="ORF">JR316_010883</name>
</gene>
<accession>A0A8H7XP06</accession>
<organism evidence="2">
    <name type="scientific">Psilocybe cubensis</name>
    <name type="common">Psychedelic mushroom</name>
    <name type="synonym">Stropharia cubensis</name>
    <dbReference type="NCBI Taxonomy" id="181762"/>
    <lineage>
        <taxon>Eukaryota</taxon>
        <taxon>Fungi</taxon>
        <taxon>Dikarya</taxon>
        <taxon>Basidiomycota</taxon>
        <taxon>Agaricomycotina</taxon>
        <taxon>Agaricomycetes</taxon>
        <taxon>Agaricomycetidae</taxon>
        <taxon>Agaricales</taxon>
        <taxon>Agaricineae</taxon>
        <taxon>Strophariaceae</taxon>
        <taxon>Psilocybe</taxon>
    </lineage>
</organism>
<feature type="compositionally biased region" description="Basic and acidic residues" evidence="1">
    <location>
        <begin position="472"/>
        <end position="481"/>
    </location>
</feature>
<feature type="compositionally biased region" description="Acidic residues" evidence="1">
    <location>
        <begin position="274"/>
        <end position="285"/>
    </location>
</feature>
<proteinExistence type="predicted"/>
<feature type="region of interest" description="Disordered" evidence="1">
    <location>
        <begin position="253"/>
        <end position="625"/>
    </location>
</feature>
<feature type="compositionally biased region" description="Acidic residues" evidence="1">
    <location>
        <begin position="516"/>
        <end position="529"/>
    </location>
</feature>
<evidence type="ECO:0000313" key="2">
    <source>
        <dbReference type="EMBL" id="KAG5164377.1"/>
    </source>
</evidence>
<name>A0A8H7XP06_PSICU</name>
<feature type="compositionally biased region" description="Low complexity" evidence="1">
    <location>
        <begin position="414"/>
        <end position="432"/>
    </location>
</feature>
<sequence>MPTFAINSNSDDRGKCDIHFTTFETLPSDMQREYADHHNVPEDCTTEEICSYIFPSGGLEYIECLPHHVLYPLPGPDGKGGRPFRSTMDCLDWLLANRIKNLLQPPETADDTDTPQSRPDGTSSATNAKNGNALPSGSTSASSLDALVKAVVESKFDDGAVPDIDLMHAAVKGLKEKATRLNAQLQSVQDAKGDLWDVYTISKRLRTAMKSSKSWPLGVPMNEDLMKSIRRKARFAAKYNRLPELDAMGDDEMFMSYSSDPTASSNDSVSDESKDSDDSDSDDDSGDGKQQESAAKPQKGHKQPVSGAAKEISAVIEAESTPRVPVIPQRNRSSVSQSMNASPSVLERLRQLKWLAVRPPSPPPSEIGQPSPPPSEIQSGTKRTHEDEESAPGESAQLRTPSPPKKRRLDRDSPIYSSSSSSSSDSSSPSEGPSKRKRRRADEDSASNRSGSDEPFPETPSPNKRRRLGKTSKKDISRTESNDLPGIVWKDYPDLESDDSDSSFHDDSSSDGSSGPEDDMLNSDEEVEIQLDAAGVLNSSEDNLLPNYDNFSDGDDSISDEEDEECDSDDSGISWISNNNEEKKKAPEASEVENEPPPPQSPPPRKPRPLARQFDFLMPDQTGRPTHYIDKRKEWFHSMKKYFHDQDWYITDEELNALIKEVMADQYRFHEYEFEREEDNYP</sequence>
<comment type="caution">
    <text evidence="2">The sequence shown here is derived from an EMBL/GenBank/DDBJ whole genome shotgun (WGS) entry which is preliminary data.</text>
</comment>
<feature type="compositionally biased region" description="Pro residues" evidence="1">
    <location>
        <begin position="595"/>
        <end position="604"/>
    </location>
</feature>
<protein>
    <submittedName>
        <fullName evidence="2">Uncharacterized protein</fullName>
    </submittedName>
</protein>